<reference evidence="1" key="2">
    <citation type="submission" date="2020-11" db="EMBL/GenBank/DDBJ databases">
        <authorList>
            <person name="McCartney M.A."/>
            <person name="Auch B."/>
            <person name="Kono T."/>
            <person name="Mallez S."/>
            <person name="Becker A."/>
            <person name="Gohl D.M."/>
            <person name="Silverstein K.A.T."/>
            <person name="Koren S."/>
            <person name="Bechman K.B."/>
            <person name="Herman A."/>
            <person name="Abrahante J.E."/>
            <person name="Garbe J."/>
        </authorList>
    </citation>
    <scope>NUCLEOTIDE SEQUENCE</scope>
    <source>
        <strain evidence="1">Duluth1</strain>
        <tissue evidence="1">Whole animal</tissue>
    </source>
</reference>
<name>A0A9D4DDN0_DREPO</name>
<proteinExistence type="predicted"/>
<evidence type="ECO:0000313" key="1">
    <source>
        <dbReference type="EMBL" id="KAH3746610.1"/>
    </source>
</evidence>
<gene>
    <name evidence="1" type="ORF">DPMN_181019</name>
</gene>
<accession>A0A9D4DDN0</accession>
<keyword evidence="2" id="KW-1185">Reference proteome</keyword>
<dbReference type="Proteomes" id="UP000828390">
    <property type="component" value="Unassembled WGS sequence"/>
</dbReference>
<comment type="caution">
    <text evidence="1">The sequence shown here is derived from an EMBL/GenBank/DDBJ whole genome shotgun (WGS) entry which is preliminary data.</text>
</comment>
<dbReference type="AlphaFoldDB" id="A0A9D4DDN0"/>
<sequence>MLLVMDTAKIFQSSGGEVDSQLWRLTWDRISTFLPHLKDELFKPAEPGITLGHSDTHLNAFVALRKSNLSFPP</sequence>
<reference evidence="1" key="1">
    <citation type="journal article" date="2019" name="bioRxiv">
        <title>The Genome of the Zebra Mussel, Dreissena polymorpha: A Resource for Invasive Species Research.</title>
        <authorList>
            <person name="McCartney M.A."/>
            <person name="Auch B."/>
            <person name="Kono T."/>
            <person name="Mallez S."/>
            <person name="Zhang Y."/>
            <person name="Obille A."/>
            <person name="Becker A."/>
            <person name="Abrahante J.E."/>
            <person name="Garbe J."/>
            <person name="Badalamenti J.P."/>
            <person name="Herman A."/>
            <person name="Mangelson H."/>
            <person name="Liachko I."/>
            <person name="Sullivan S."/>
            <person name="Sone E.D."/>
            <person name="Koren S."/>
            <person name="Silverstein K.A.T."/>
            <person name="Beckman K.B."/>
            <person name="Gohl D.M."/>
        </authorList>
    </citation>
    <scope>NUCLEOTIDE SEQUENCE</scope>
    <source>
        <strain evidence="1">Duluth1</strain>
        <tissue evidence="1">Whole animal</tissue>
    </source>
</reference>
<organism evidence="1 2">
    <name type="scientific">Dreissena polymorpha</name>
    <name type="common">Zebra mussel</name>
    <name type="synonym">Mytilus polymorpha</name>
    <dbReference type="NCBI Taxonomy" id="45954"/>
    <lineage>
        <taxon>Eukaryota</taxon>
        <taxon>Metazoa</taxon>
        <taxon>Spiralia</taxon>
        <taxon>Lophotrochozoa</taxon>
        <taxon>Mollusca</taxon>
        <taxon>Bivalvia</taxon>
        <taxon>Autobranchia</taxon>
        <taxon>Heteroconchia</taxon>
        <taxon>Euheterodonta</taxon>
        <taxon>Imparidentia</taxon>
        <taxon>Neoheterodontei</taxon>
        <taxon>Myida</taxon>
        <taxon>Dreissenoidea</taxon>
        <taxon>Dreissenidae</taxon>
        <taxon>Dreissena</taxon>
    </lineage>
</organism>
<protein>
    <submittedName>
        <fullName evidence="1">Uncharacterized protein</fullName>
    </submittedName>
</protein>
<evidence type="ECO:0000313" key="2">
    <source>
        <dbReference type="Proteomes" id="UP000828390"/>
    </source>
</evidence>
<dbReference type="EMBL" id="JAIWYP010000010">
    <property type="protein sequence ID" value="KAH3746610.1"/>
    <property type="molecule type" value="Genomic_DNA"/>
</dbReference>